<feature type="domain" description="GmrSD restriction endonucleases C-terminal" evidence="2">
    <location>
        <begin position="440"/>
        <end position="586"/>
    </location>
</feature>
<comment type="caution">
    <text evidence="4">The sequence shown here is derived from an EMBL/GenBank/DDBJ whole genome shotgun (WGS) entry which is preliminary data.</text>
</comment>
<dbReference type="PANTHER" id="PTHR35149:SF1">
    <property type="entry name" value="DUF5655 DOMAIN-CONTAINING PROTEIN"/>
    <property type="match status" value="1"/>
</dbReference>
<evidence type="ECO:0000313" key="4">
    <source>
        <dbReference type="EMBL" id="TXK02681.1"/>
    </source>
</evidence>
<evidence type="ECO:0000259" key="3">
    <source>
        <dbReference type="Pfam" id="PF18755"/>
    </source>
</evidence>
<protein>
    <submittedName>
        <fullName evidence="4">DUF262 domain-containing protein</fullName>
    </submittedName>
</protein>
<dbReference type="AlphaFoldDB" id="A0A5C8HL46"/>
<gene>
    <name evidence="4" type="ORF">FVP60_12425</name>
</gene>
<dbReference type="EMBL" id="VRSW01000006">
    <property type="protein sequence ID" value="TXK02681.1"/>
    <property type="molecule type" value="Genomic_DNA"/>
</dbReference>
<evidence type="ECO:0000313" key="5">
    <source>
        <dbReference type="Proteomes" id="UP000321196"/>
    </source>
</evidence>
<dbReference type="RefSeq" id="WP_147826615.1">
    <property type="nucleotide sequence ID" value="NZ_BAAARG010000005.1"/>
</dbReference>
<evidence type="ECO:0000259" key="2">
    <source>
        <dbReference type="Pfam" id="PF07510"/>
    </source>
</evidence>
<keyword evidence="5" id="KW-1185">Reference proteome</keyword>
<dbReference type="PANTHER" id="PTHR35149">
    <property type="entry name" value="SLL5132 PROTEIN"/>
    <property type="match status" value="1"/>
</dbReference>
<feature type="domain" description="RAMA" evidence="3">
    <location>
        <begin position="609"/>
        <end position="702"/>
    </location>
</feature>
<organism evidence="4 5">
    <name type="scientific">Microbacterium mitrae</name>
    <dbReference type="NCBI Taxonomy" id="664640"/>
    <lineage>
        <taxon>Bacteria</taxon>
        <taxon>Bacillati</taxon>
        <taxon>Actinomycetota</taxon>
        <taxon>Actinomycetes</taxon>
        <taxon>Micrococcales</taxon>
        <taxon>Microbacteriaceae</taxon>
        <taxon>Microbacterium</taxon>
    </lineage>
</organism>
<dbReference type="Proteomes" id="UP000321196">
    <property type="component" value="Unassembled WGS sequence"/>
</dbReference>
<dbReference type="InterPro" id="IPR011089">
    <property type="entry name" value="GmrSD_C"/>
</dbReference>
<dbReference type="InterPro" id="IPR004919">
    <property type="entry name" value="GmrSD_N"/>
</dbReference>
<feature type="domain" description="GmrSD restriction endonucleases N-terminal" evidence="1">
    <location>
        <begin position="11"/>
        <end position="237"/>
    </location>
</feature>
<dbReference type="OrthoDB" id="9798761at2"/>
<dbReference type="Pfam" id="PF07510">
    <property type="entry name" value="GmrSD_C"/>
    <property type="match status" value="1"/>
</dbReference>
<accession>A0A5C8HL46</accession>
<dbReference type="InterPro" id="IPR040843">
    <property type="entry name" value="RAMA"/>
</dbReference>
<reference evidence="4 5" key="1">
    <citation type="submission" date="2019-08" db="EMBL/GenBank/DDBJ databases">
        <authorList>
            <person name="Dong K."/>
        </authorList>
    </citation>
    <scope>NUCLEOTIDE SEQUENCE [LARGE SCALE GENOMIC DNA]</scope>
    <source>
        <strain evidence="4 5">M4-8</strain>
    </source>
</reference>
<sequence length="707" mass="80002">MRTDVVKPRDVFFNPTRFVVPLFQRPYVWSKDLQWEPLWNDITRLIEVIAQHNQNATHFLGAIVLQQTPAGLGALPTWNVIDGQQRLTTLQILLDALHGQLEQRGWSQLAGQILPLIENPTDFRVDESDRFKLWPTNRDREGYAAVMAAPAPVDYDSILHSRLSIAHRYFSEAIDAWLGDGDIAEQRGRMLVPAITERLEIAAIRLDAYEDAQAIFETLNARGTPLSAADLIKNFVFQNFAGSPQGAEEAYLKYWADFETPWWEELVTTGRVTNPRASLFLWQWLTARTLEEFPIREVFTQFKHYVNTSAKDIPSLLAHIRTSADRYREIIEASEKNSGVLSRVELFSYRVGTLDSEVSRPLIIWLDEPEQAALTQADKNQIVTTLESWFVRRSLVKAPSQGTNRFIIELLRTLRSLPPAEQADAVAQHLASTDLAHGYWPGDSEVREALVGTKAYLKYRRNRLRMVLEAIEDSKRGYPDGKRFAMEPVPRNSGTIEHLMPQKWRKHWVADLTEEQQQARDVILHQLGNLTLTSQKLNSSLSHGSWDSKRNELTKDVNRLTSEVLSSAPATWDEAHIEARTEKLVELVLGIWPVPDGHVGRVAEVRTRPTTLSGVYVHHLVNSGLLPAGSRLRSRFQDPQHTDALAIVLEDGSLQVGDAVADSPSGAAQRATGRPANGWWWWVLEGTNRSLSEVRAEYLAEHATLAD</sequence>
<dbReference type="Pfam" id="PF18755">
    <property type="entry name" value="RAMA"/>
    <property type="match status" value="1"/>
</dbReference>
<name>A0A5C8HL46_9MICO</name>
<evidence type="ECO:0000259" key="1">
    <source>
        <dbReference type="Pfam" id="PF03235"/>
    </source>
</evidence>
<proteinExistence type="predicted"/>
<dbReference type="Pfam" id="PF03235">
    <property type="entry name" value="GmrSD_N"/>
    <property type="match status" value="1"/>
</dbReference>